<evidence type="ECO:0000256" key="1">
    <source>
        <dbReference type="ARBA" id="ARBA00005873"/>
    </source>
</evidence>
<evidence type="ECO:0000256" key="2">
    <source>
        <dbReference type="ARBA" id="ARBA00011245"/>
    </source>
</evidence>
<dbReference type="InterPro" id="IPR043502">
    <property type="entry name" value="DNA/RNA_pol_sf"/>
</dbReference>
<evidence type="ECO:0000256" key="4">
    <source>
        <dbReference type="ARBA" id="ARBA00022484"/>
    </source>
</evidence>
<dbReference type="GO" id="GO:0006351">
    <property type="term" value="P:DNA-templated transcription"/>
    <property type="evidence" value="ECO:0007669"/>
    <property type="project" value="InterPro"/>
</dbReference>
<protein>
    <recommendedName>
        <fullName evidence="3">Non-structural polyprotein 1AB</fullName>
    </recommendedName>
</protein>
<dbReference type="SUPFAM" id="SSF56672">
    <property type="entry name" value="DNA/RNA polymerases"/>
    <property type="match status" value="1"/>
</dbReference>
<reference evidence="11" key="1">
    <citation type="submission" date="2024-04" db="EMBL/GenBank/DDBJ databases">
        <title>Limited transmission of microbial species among coral reef fishes from the Great Barrier Reef, Australia.</title>
        <authorList>
            <person name="Costa V.A."/>
            <person name="Bellwood D.R."/>
            <person name="Mifsud J.C.O."/>
            <person name="Geoghegan J.L."/>
            <person name="Harvey E."/>
            <person name="Holmes E.C."/>
        </authorList>
    </citation>
    <scope>NUCLEOTIDE SEQUENCE</scope>
    <source>
        <strain evidence="11">F32</strain>
    </source>
</reference>
<keyword evidence="4" id="KW-0696">RNA-directed RNA polymerase</keyword>
<evidence type="ECO:0000256" key="6">
    <source>
        <dbReference type="ARBA" id="ARBA00022695"/>
    </source>
</evidence>
<keyword evidence="6" id="KW-0548">Nucleotidyltransferase</keyword>
<keyword evidence="9" id="KW-0693">Viral RNA replication</keyword>
<keyword evidence="8" id="KW-0688">Ribosomal frameshifting</keyword>
<dbReference type="PROSITE" id="PS50507">
    <property type="entry name" value="RDRP_SSRNA_POS"/>
    <property type="match status" value="1"/>
</dbReference>
<evidence type="ECO:0000313" key="11">
    <source>
        <dbReference type="EMBL" id="XBE43089.1"/>
    </source>
</evidence>
<comment type="subunit">
    <text evidence="2">Monomer.</text>
</comment>
<proteinExistence type="inferred from homology"/>
<evidence type="ECO:0000256" key="8">
    <source>
        <dbReference type="ARBA" id="ARBA00022758"/>
    </source>
</evidence>
<evidence type="ECO:0000256" key="3">
    <source>
        <dbReference type="ARBA" id="ARBA00019743"/>
    </source>
</evidence>
<evidence type="ECO:0000256" key="7">
    <source>
        <dbReference type="ARBA" id="ARBA00022741"/>
    </source>
</evidence>
<dbReference type="InterPro" id="IPR007094">
    <property type="entry name" value="RNA-dir_pol_PSvirus"/>
</dbReference>
<comment type="similarity">
    <text evidence="1">Belongs to the astroviridae polyprotein 1AB family.</text>
</comment>
<dbReference type="GO" id="GO:0039694">
    <property type="term" value="P:viral RNA genome replication"/>
    <property type="evidence" value="ECO:0007669"/>
    <property type="project" value="InterPro"/>
</dbReference>
<dbReference type="InterPro" id="IPR001205">
    <property type="entry name" value="RNA-dir_pol_C"/>
</dbReference>
<organism evidence="11">
    <name type="scientific">Eviota astrovirus</name>
    <dbReference type="NCBI Taxonomy" id="3156503"/>
    <lineage>
        <taxon>Viruses</taxon>
        <taxon>Riboviria</taxon>
        <taxon>Orthornavirae</taxon>
        <taxon>Pisuviricota</taxon>
        <taxon>Stelpaviricetes</taxon>
        <taxon>Stellavirales</taxon>
        <taxon>Astroviridae</taxon>
    </lineage>
</organism>
<keyword evidence="7" id="KW-0547">Nucleotide-binding</keyword>
<accession>A0AAU7BB46</accession>
<dbReference type="EMBL" id="PP700500">
    <property type="protein sequence ID" value="XBE43089.1"/>
    <property type="molecule type" value="Viral_cRNA"/>
</dbReference>
<dbReference type="GO" id="GO:0003723">
    <property type="term" value="F:RNA binding"/>
    <property type="evidence" value="ECO:0007669"/>
    <property type="project" value="InterPro"/>
</dbReference>
<keyword evidence="5" id="KW-0808">Transferase</keyword>
<evidence type="ECO:0000256" key="9">
    <source>
        <dbReference type="ARBA" id="ARBA00022953"/>
    </source>
</evidence>
<sequence length="528" mass="60565">MQPQEQSGGKLKRQGRCCADLFCPFEAIAHVEPIRHRKEVHGCQYVGTIKLPAQTRKSEKHDRGLEQLLGLAKDCGYEPSYWDERNYTRALEKHSYAKGRPLSEAEHLDADWVLADEYYYMYGSKPVPVTLTTKNHKSHPGVPVRYYYKTEIDFISQEGMRTYGHVEDVFSREPRPYLFYGFLKSELVKVQKNADKDTRMIQCPPCTVNRMAARFEQEQNQRMKDNVETCESQVGWSPLMGGLDKTLSRFVNCHNFLELDWTRYDGTIPDEIFDKVGFFRASALYCTDKEYRTYVNYRSTLLQRLTALPTGDVIVIPKGNPSGQFSTSADNCMVQTVLVFLETKAWLAHNGVHLSNRDVRQCYATISYGDDRLTGYLPGDYEHLFPPATDWLAEFYRSTFGMWVKPENVKTSRRLEGLTFCGINITKQYGVYVPVYKSEKLYTSLCDPVQPSSTVDELEQKYNNIRALVALGKGDRETAIRECAQVLSGIDPNYKPLTDFETDLLVGGPKFCMRKGANTTKTVRWISK</sequence>
<dbReference type="Pfam" id="PF00680">
    <property type="entry name" value="RdRP_1"/>
    <property type="match status" value="1"/>
</dbReference>
<feature type="domain" description="RdRp catalytic" evidence="10">
    <location>
        <begin position="254"/>
        <end position="384"/>
    </location>
</feature>
<dbReference type="GO" id="GO:0003968">
    <property type="term" value="F:RNA-directed RNA polymerase activity"/>
    <property type="evidence" value="ECO:0007669"/>
    <property type="project" value="UniProtKB-KW"/>
</dbReference>
<dbReference type="GO" id="GO:0075523">
    <property type="term" value="P:viral translational frameshifting"/>
    <property type="evidence" value="ECO:0007669"/>
    <property type="project" value="UniProtKB-KW"/>
</dbReference>
<dbReference type="InterPro" id="IPR043128">
    <property type="entry name" value="Rev_trsase/Diguanyl_cyclase"/>
</dbReference>
<dbReference type="GO" id="GO:0000166">
    <property type="term" value="F:nucleotide binding"/>
    <property type="evidence" value="ECO:0007669"/>
    <property type="project" value="UniProtKB-KW"/>
</dbReference>
<evidence type="ECO:0000259" key="10">
    <source>
        <dbReference type="PROSITE" id="PS50507"/>
    </source>
</evidence>
<name>A0AAU7BB46_9VIRU</name>
<evidence type="ECO:0000256" key="5">
    <source>
        <dbReference type="ARBA" id="ARBA00022679"/>
    </source>
</evidence>
<dbReference type="CDD" id="cd23172">
    <property type="entry name" value="ps-ssRNAv_Astroviridae_RdRp"/>
    <property type="match status" value="1"/>
</dbReference>
<dbReference type="Gene3D" id="3.30.70.270">
    <property type="match status" value="1"/>
</dbReference>